<dbReference type="InterPro" id="IPR000962">
    <property type="entry name" value="Znf_DskA_TraR"/>
</dbReference>
<dbReference type="SUPFAM" id="SSF57716">
    <property type="entry name" value="Glucocorticoid receptor-like (DNA-binding domain)"/>
    <property type="match status" value="1"/>
</dbReference>
<reference evidence="7" key="1">
    <citation type="journal article" date="2019" name="Int. J. Syst. Evol. Microbiol.">
        <title>The Global Catalogue of Microorganisms (GCM) 10K type strain sequencing project: providing services to taxonomists for standard genome sequencing and annotation.</title>
        <authorList>
            <consortium name="The Broad Institute Genomics Platform"/>
            <consortium name="The Broad Institute Genome Sequencing Center for Infectious Disease"/>
            <person name="Wu L."/>
            <person name="Ma J."/>
        </authorList>
    </citation>
    <scope>NUCLEOTIDE SEQUENCE [LARGE SCALE GENOMIC DNA]</scope>
    <source>
        <strain evidence="7">CGMCC 1.12482</strain>
    </source>
</reference>
<evidence type="ECO:0000313" key="7">
    <source>
        <dbReference type="Proteomes" id="UP000638188"/>
    </source>
</evidence>
<dbReference type="RefSeq" id="WP_150278350.1">
    <property type="nucleotide sequence ID" value="NZ_BMFF01000003.1"/>
</dbReference>
<dbReference type="Pfam" id="PF01258">
    <property type="entry name" value="zf-dskA_traR"/>
    <property type="match status" value="1"/>
</dbReference>
<dbReference type="Gene3D" id="1.20.120.910">
    <property type="entry name" value="DksA, coiled-coil domain"/>
    <property type="match status" value="1"/>
</dbReference>
<evidence type="ECO:0000313" key="6">
    <source>
        <dbReference type="EMBL" id="GGC99960.1"/>
    </source>
</evidence>
<evidence type="ECO:0000256" key="1">
    <source>
        <dbReference type="ARBA" id="ARBA00022723"/>
    </source>
</evidence>
<dbReference type="EMBL" id="BMFF01000003">
    <property type="protein sequence ID" value="GGC99960.1"/>
    <property type="molecule type" value="Genomic_DNA"/>
</dbReference>
<dbReference type="Proteomes" id="UP000638188">
    <property type="component" value="Unassembled WGS sequence"/>
</dbReference>
<comment type="caution">
    <text evidence="6">The sequence shown here is derived from an EMBL/GenBank/DDBJ whole genome shotgun (WGS) entry which is preliminary data.</text>
</comment>
<feature type="zinc finger region" description="dksA C4-type" evidence="4">
    <location>
        <begin position="85"/>
        <end position="109"/>
    </location>
</feature>
<evidence type="ECO:0000256" key="3">
    <source>
        <dbReference type="ARBA" id="ARBA00022833"/>
    </source>
</evidence>
<dbReference type="InterPro" id="IPR020458">
    <property type="entry name" value="Znf_DskA_TraR_CS"/>
</dbReference>
<proteinExistence type="predicted"/>
<keyword evidence="3" id="KW-0862">Zinc</keyword>
<keyword evidence="2" id="KW-0863">Zinc-finger</keyword>
<keyword evidence="7" id="KW-1185">Reference proteome</keyword>
<organism evidence="6 7">
    <name type="scientific">Halopseudomonas salina</name>
    <dbReference type="NCBI Taxonomy" id="1323744"/>
    <lineage>
        <taxon>Bacteria</taxon>
        <taxon>Pseudomonadati</taxon>
        <taxon>Pseudomonadota</taxon>
        <taxon>Gammaproteobacteria</taxon>
        <taxon>Pseudomonadales</taxon>
        <taxon>Pseudomonadaceae</taxon>
        <taxon>Halopseudomonas</taxon>
    </lineage>
</organism>
<feature type="domain" description="Zinc finger DksA/TraR C4-type" evidence="5">
    <location>
        <begin position="81"/>
        <end position="111"/>
    </location>
</feature>
<sequence>MDSTLRAELDGLLHRRIAEFEAGCAAGSSRSEAVELDQARVGRLSRMDAMQQQAMLDATKIRNQQELKRLVRALARVESDDFGYCEECGEPIAAGRLRIDPAAHLCVECAAQH</sequence>
<evidence type="ECO:0000256" key="2">
    <source>
        <dbReference type="ARBA" id="ARBA00022771"/>
    </source>
</evidence>
<evidence type="ECO:0000259" key="5">
    <source>
        <dbReference type="Pfam" id="PF01258"/>
    </source>
</evidence>
<keyword evidence="1" id="KW-0479">Metal-binding</keyword>
<name>A0ABQ1PN62_9GAMM</name>
<gene>
    <name evidence="6" type="ORF">GCM10007418_19020</name>
</gene>
<dbReference type="PROSITE" id="PS01102">
    <property type="entry name" value="ZF_DKSA_1"/>
    <property type="match status" value="1"/>
</dbReference>
<protein>
    <submittedName>
        <fullName evidence="6">Molecular chaperone DnaK</fullName>
    </submittedName>
</protein>
<evidence type="ECO:0000256" key="4">
    <source>
        <dbReference type="PROSITE-ProRule" id="PRU00510"/>
    </source>
</evidence>
<dbReference type="PANTHER" id="PTHR33823">
    <property type="entry name" value="RNA POLYMERASE-BINDING TRANSCRIPTION FACTOR DKSA-RELATED"/>
    <property type="match status" value="1"/>
</dbReference>
<dbReference type="PROSITE" id="PS51128">
    <property type="entry name" value="ZF_DKSA_2"/>
    <property type="match status" value="1"/>
</dbReference>
<accession>A0ABQ1PN62</accession>